<name>A0A2S2JL82_9LACO</name>
<dbReference type="GeneID" id="58108817"/>
<proteinExistence type="predicted"/>
<protein>
    <submittedName>
        <fullName evidence="1">Uncharacterized protein</fullName>
    </submittedName>
</protein>
<evidence type="ECO:0000313" key="1">
    <source>
        <dbReference type="EMBL" id="TPR43242.1"/>
    </source>
</evidence>
<dbReference type="SUPFAM" id="SSF54913">
    <property type="entry name" value="GlnB-like"/>
    <property type="match status" value="1"/>
</dbReference>
<gene>
    <name evidence="1" type="ORF">DY130_06080</name>
</gene>
<dbReference type="InterPro" id="IPR011322">
    <property type="entry name" value="N-reg_PII-like_a/b"/>
</dbReference>
<accession>A0A2S2JL82</accession>
<dbReference type="OrthoDB" id="9794275at2"/>
<dbReference type="RefSeq" id="WP_108982803.1">
    <property type="nucleotide sequence ID" value="NZ_BAABXB010000143.1"/>
</dbReference>
<dbReference type="Proteomes" id="UP000784700">
    <property type="component" value="Unassembled WGS sequence"/>
</dbReference>
<dbReference type="InterPro" id="IPR015867">
    <property type="entry name" value="N-reg_PII/ATP_PRibTrfase_C"/>
</dbReference>
<dbReference type="Pfam" id="PF06153">
    <property type="entry name" value="CdAMP_rec"/>
    <property type="match status" value="1"/>
</dbReference>
<reference evidence="1" key="1">
    <citation type="submission" date="2018-08" db="EMBL/GenBank/DDBJ databases">
        <title>Comparative genomics of wild bee and flower associated Lactobacillus reveals potential adaptation to the bee host.</title>
        <authorList>
            <person name="Vuong H.Q."/>
            <person name="Mcfrederick Q.S."/>
        </authorList>
    </citation>
    <scope>NUCLEOTIDE SEQUENCE</scope>
    <source>
        <strain evidence="1">HV_63</strain>
    </source>
</reference>
<dbReference type="Gene3D" id="3.30.70.120">
    <property type="match status" value="1"/>
</dbReference>
<dbReference type="InterPro" id="IPR010375">
    <property type="entry name" value="CdAMP_rec"/>
</dbReference>
<dbReference type="AlphaFoldDB" id="A0A2S2JL82"/>
<organism evidence="1 2">
    <name type="scientific">Apilactobacillus micheneri</name>
    <dbReference type="NCBI Taxonomy" id="1899430"/>
    <lineage>
        <taxon>Bacteria</taxon>
        <taxon>Bacillati</taxon>
        <taxon>Bacillota</taxon>
        <taxon>Bacilli</taxon>
        <taxon>Lactobacillales</taxon>
        <taxon>Lactobacillaceae</taxon>
        <taxon>Apilactobacillus</taxon>
    </lineage>
</organism>
<comment type="caution">
    <text evidence="1">The sequence shown here is derived from an EMBL/GenBank/DDBJ whole genome shotgun (WGS) entry which is preliminary data.</text>
</comment>
<dbReference type="EMBL" id="QUBG01000006">
    <property type="protein sequence ID" value="TPR43242.1"/>
    <property type="molecule type" value="Genomic_DNA"/>
</dbReference>
<evidence type="ECO:0000313" key="2">
    <source>
        <dbReference type="Proteomes" id="UP000784700"/>
    </source>
</evidence>
<sequence>MKLLIVIIQNKDANKLQSQFVKNSIQQTKLSTTGGFLKSGNTTFMIGIKDERVQEVLDLIKKVSRKREQYMTPPVNLDGGVSDASYPVKIEVGGSIVMEMPMDNLYHF</sequence>
<dbReference type="PANTHER" id="PTHR38456:SF1">
    <property type="entry name" value="CYCLIC DI-AMP RECEPTOR A"/>
    <property type="match status" value="1"/>
</dbReference>
<dbReference type="PANTHER" id="PTHR38456">
    <property type="entry name" value="CYCLIC DI-AMP RECEPTOR A"/>
    <property type="match status" value="1"/>
</dbReference>